<dbReference type="Pfam" id="PF07875">
    <property type="entry name" value="Coat_F"/>
    <property type="match status" value="1"/>
</dbReference>
<reference evidence="4 5" key="1">
    <citation type="submission" date="2017-03" db="EMBL/GenBank/DDBJ databases">
        <title>Paenibacillus larvae genome sequencing.</title>
        <authorList>
            <person name="Dingman D.W."/>
        </authorList>
    </citation>
    <scope>NUCLEOTIDE SEQUENCE [LARGE SCALE GENOMIC DNA]</scope>
    <source>
        <strain evidence="4 5">SAG 10367</strain>
    </source>
</reference>
<protein>
    <submittedName>
        <fullName evidence="4">Spore coat protein</fullName>
    </submittedName>
</protein>
<dbReference type="Gene3D" id="1.20.1260.10">
    <property type="match status" value="1"/>
</dbReference>
<dbReference type="InterPro" id="IPR012851">
    <property type="entry name" value="Spore_coat_CotF-like"/>
</dbReference>
<accession>A0A1U9YK92</accession>
<evidence type="ECO:0000256" key="3">
    <source>
        <dbReference type="ARBA" id="ARBA00024344"/>
    </source>
</evidence>
<organism evidence="4 5">
    <name type="scientific">Paenibacillus larvae subsp. pulvifaciens</name>
    <dbReference type="NCBI Taxonomy" id="1477"/>
    <lineage>
        <taxon>Bacteria</taxon>
        <taxon>Bacillati</taxon>
        <taxon>Bacillota</taxon>
        <taxon>Bacilli</taxon>
        <taxon>Bacillales</taxon>
        <taxon>Paenibacillaceae</taxon>
        <taxon>Paenibacillus</taxon>
    </lineage>
</organism>
<comment type="similarity">
    <text evidence="3">Belongs to the CotF family.</text>
</comment>
<sequence length="100" mass="11170">MSTTVENLTGMNVITEQVIASDFLIASKSGVKDLATALTEATTPEVRSVLKNHLDTAITMHQKITDYMLNKGMYHPFNVNEQIQMDIQNAQKTLNLMNRS</sequence>
<dbReference type="InterPro" id="IPR012347">
    <property type="entry name" value="Ferritin-like"/>
</dbReference>
<dbReference type="GeneID" id="64217946"/>
<name>A0A1U9YK92_9BACL</name>
<evidence type="ECO:0000256" key="2">
    <source>
        <dbReference type="ARBA" id="ARBA00024325"/>
    </source>
</evidence>
<dbReference type="PANTHER" id="PTHR39183">
    <property type="entry name" value="SPORE COAT PROTEIN F-LIKE PROTEIN YHCQ"/>
    <property type="match status" value="1"/>
</dbReference>
<evidence type="ECO:0000256" key="1">
    <source>
        <dbReference type="ARBA" id="ARBA00022969"/>
    </source>
</evidence>
<keyword evidence="1" id="KW-0749">Sporulation</keyword>
<evidence type="ECO:0000313" key="4">
    <source>
        <dbReference type="EMBL" id="ARF69226.1"/>
    </source>
</evidence>
<comment type="subcellular location">
    <subcellularLocation>
        <location evidence="2">Spore coat</location>
    </subcellularLocation>
</comment>
<evidence type="ECO:0000313" key="5">
    <source>
        <dbReference type="Proteomes" id="UP000192727"/>
    </source>
</evidence>
<dbReference type="GO" id="GO:0030435">
    <property type="term" value="P:sporulation resulting in formation of a cellular spore"/>
    <property type="evidence" value="ECO:0007669"/>
    <property type="project" value="UniProtKB-KW"/>
</dbReference>
<dbReference type="RefSeq" id="WP_024093574.1">
    <property type="nucleotide sequence ID" value="NZ_CP019794.1"/>
</dbReference>
<proteinExistence type="inferred from homology"/>
<dbReference type="AlphaFoldDB" id="A0A1U9YK92"/>
<dbReference type="Proteomes" id="UP000192727">
    <property type="component" value="Chromosome"/>
</dbReference>
<gene>
    <name evidence="4" type="ORF">B7C51_17500</name>
</gene>
<dbReference type="EMBL" id="CP020557">
    <property type="protein sequence ID" value="ARF69226.1"/>
    <property type="molecule type" value="Genomic_DNA"/>
</dbReference>
<dbReference type="PANTHER" id="PTHR39183:SF1">
    <property type="entry name" value="SPORE COAT PROTEIN F-LIKE PROTEIN YHCQ"/>
    <property type="match status" value="1"/>
</dbReference>
<keyword evidence="4" id="KW-0946">Virion</keyword>
<keyword evidence="4" id="KW-0167">Capsid protein</keyword>